<evidence type="ECO:0000313" key="7">
    <source>
        <dbReference type="Proteomes" id="UP000756921"/>
    </source>
</evidence>
<dbReference type="InterPro" id="IPR018827">
    <property type="entry name" value="YTP1_C"/>
</dbReference>
<feature type="signal peptide" evidence="3">
    <location>
        <begin position="1"/>
        <end position="24"/>
    </location>
</feature>
<dbReference type="Pfam" id="PF10355">
    <property type="entry name" value="Ytp1"/>
    <property type="match status" value="1"/>
</dbReference>
<evidence type="ECO:0008006" key="8">
    <source>
        <dbReference type="Google" id="ProtNLM"/>
    </source>
</evidence>
<keyword evidence="3" id="KW-0732">Signal</keyword>
<feature type="transmembrane region" description="Helical" evidence="2">
    <location>
        <begin position="287"/>
        <end position="305"/>
    </location>
</feature>
<feature type="transmembrane region" description="Helical" evidence="2">
    <location>
        <begin position="518"/>
        <end position="536"/>
    </location>
</feature>
<keyword evidence="7" id="KW-1185">Reference proteome</keyword>
<feature type="transmembrane region" description="Helical" evidence="2">
    <location>
        <begin position="325"/>
        <end position="346"/>
    </location>
</feature>
<feature type="domain" description="Protein YTP1-like C-terminal" evidence="5">
    <location>
        <begin position="291"/>
        <end position="578"/>
    </location>
</feature>
<keyword evidence="2" id="KW-1133">Transmembrane helix</keyword>
<dbReference type="AlphaFoldDB" id="A0A9P6G8Z3"/>
<proteinExistence type="predicted"/>
<feature type="transmembrane region" description="Helical" evidence="2">
    <location>
        <begin position="400"/>
        <end position="417"/>
    </location>
</feature>
<keyword evidence="2" id="KW-0812">Transmembrane</keyword>
<feature type="chain" id="PRO_5040363597" description="Integral membrane protein" evidence="3">
    <location>
        <begin position="25"/>
        <end position="598"/>
    </location>
</feature>
<feature type="region of interest" description="Disordered" evidence="1">
    <location>
        <begin position="185"/>
        <end position="225"/>
    </location>
</feature>
<feature type="transmembrane region" description="Helical" evidence="2">
    <location>
        <begin position="133"/>
        <end position="153"/>
    </location>
</feature>
<keyword evidence="2" id="KW-0472">Membrane</keyword>
<feature type="transmembrane region" description="Helical" evidence="2">
    <location>
        <begin position="556"/>
        <end position="580"/>
    </location>
</feature>
<feature type="transmembrane region" description="Helical" evidence="2">
    <location>
        <begin position="489"/>
        <end position="506"/>
    </location>
</feature>
<protein>
    <recommendedName>
        <fullName evidence="8">Integral membrane protein</fullName>
    </recommendedName>
</protein>
<feature type="transmembrane region" description="Helical" evidence="2">
    <location>
        <begin position="67"/>
        <end position="88"/>
    </location>
</feature>
<feature type="compositionally biased region" description="Polar residues" evidence="1">
    <location>
        <begin position="192"/>
        <end position="219"/>
    </location>
</feature>
<feature type="transmembrane region" description="Helical" evidence="2">
    <location>
        <begin position="452"/>
        <end position="469"/>
    </location>
</feature>
<feature type="transmembrane region" description="Helical" evidence="2">
    <location>
        <begin position="367"/>
        <end position="388"/>
    </location>
</feature>
<comment type="caution">
    <text evidence="6">The sequence shown here is derived from an EMBL/GenBank/DDBJ whole genome shotgun (WGS) entry which is preliminary data.</text>
</comment>
<evidence type="ECO:0000259" key="4">
    <source>
        <dbReference type="Pfam" id="PF10348"/>
    </source>
</evidence>
<evidence type="ECO:0000256" key="2">
    <source>
        <dbReference type="SAM" id="Phobius"/>
    </source>
</evidence>
<dbReference type="PANTHER" id="PTHR31685:SF3">
    <property type="entry name" value="INTEGRAL MEMBRANE PROTEIN (AFU_ORTHOLOGUE AFUA_6G12730)"/>
    <property type="match status" value="1"/>
</dbReference>
<dbReference type="EMBL" id="WJXW01000012">
    <property type="protein sequence ID" value="KAF9731346.1"/>
    <property type="molecule type" value="Genomic_DNA"/>
</dbReference>
<evidence type="ECO:0000256" key="3">
    <source>
        <dbReference type="SAM" id="SignalP"/>
    </source>
</evidence>
<dbReference type="Proteomes" id="UP000756921">
    <property type="component" value="Unassembled WGS sequence"/>
</dbReference>
<dbReference type="InterPro" id="IPR018825">
    <property type="entry name" value="DUF2427"/>
</dbReference>
<organism evidence="6 7">
    <name type="scientific">Paraphaeosphaeria minitans</name>
    <dbReference type="NCBI Taxonomy" id="565426"/>
    <lineage>
        <taxon>Eukaryota</taxon>
        <taxon>Fungi</taxon>
        <taxon>Dikarya</taxon>
        <taxon>Ascomycota</taxon>
        <taxon>Pezizomycotina</taxon>
        <taxon>Dothideomycetes</taxon>
        <taxon>Pleosporomycetidae</taxon>
        <taxon>Pleosporales</taxon>
        <taxon>Massarineae</taxon>
        <taxon>Didymosphaeriaceae</taxon>
        <taxon>Paraphaeosphaeria</taxon>
    </lineage>
</organism>
<name>A0A9P6G8Z3_9PLEO</name>
<evidence type="ECO:0000313" key="6">
    <source>
        <dbReference type="EMBL" id="KAF9731346.1"/>
    </source>
</evidence>
<dbReference type="OrthoDB" id="4005299at2759"/>
<evidence type="ECO:0000259" key="5">
    <source>
        <dbReference type="Pfam" id="PF10355"/>
    </source>
</evidence>
<evidence type="ECO:0000256" key="1">
    <source>
        <dbReference type="SAM" id="MobiDB-lite"/>
    </source>
</evidence>
<dbReference type="PANTHER" id="PTHR31685">
    <property type="entry name" value="INTEGRAL MEMBRANE PROTEIN (AFU_ORTHOLOGUE AFUA_6G12730)-RELATED"/>
    <property type="match status" value="1"/>
</dbReference>
<accession>A0A9P6G8Z3</accession>
<gene>
    <name evidence="6" type="ORF">PMIN01_10363</name>
</gene>
<dbReference type="Pfam" id="PF10348">
    <property type="entry name" value="DUF2427"/>
    <property type="match status" value="1"/>
</dbReference>
<reference evidence="6" key="1">
    <citation type="journal article" date="2020" name="Mol. Plant Microbe Interact.">
        <title>Genome Sequence of the Biocontrol Agent Coniothyrium minitans strain Conio (IMI 134523).</title>
        <authorList>
            <person name="Patel D."/>
            <person name="Shittu T.A."/>
            <person name="Baroncelli R."/>
            <person name="Muthumeenakshi S."/>
            <person name="Osborne T.H."/>
            <person name="Janganan T.K."/>
            <person name="Sreenivasaprasad S."/>
        </authorList>
    </citation>
    <scope>NUCLEOTIDE SEQUENCE</scope>
    <source>
        <strain evidence="6">Conio</strain>
    </source>
</reference>
<feature type="domain" description="DUF2427" evidence="4">
    <location>
        <begin position="61"/>
        <end position="151"/>
    </location>
</feature>
<feature type="transmembrane region" description="Helical" evidence="2">
    <location>
        <begin position="95"/>
        <end position="113"/>
    </location>
</feature>
<sequence length="598" mass="65773">MTRARLLTLATAVLLLEALPLVAAHGDEHNGGSMDTHMDMHDAPPPPPVDDGAPQSYWSLSEHASLMHWHIALEILAWVLVLPVGVMLSIARARLAISAQFVFLVTNAFALLPGLFYNHKTPELYENNAHSKIGWIVTCIASAWVFMALVQLYTARAKPCSLEDHPGEPLNAANMARYHRVHDDAQDVSPGRWSSDSGQGTERNSASLYGNSSATSPSVESEERQLNMLPRRTTHDELDHVDLDAEKRGFLKNNVVDAFFSRNVARFAVGKPLEVLRLLYVVVDRTILIQGFVAIMSGTVVYGGIGHGGAVFNVLAHYVKGGIFFGYGLLTLGRWMGAFADFGWAWNVKPPKEVVGRRRAAIPSAEFTESFVIWLYGCTNVFLEHLAAWGDAWTAQDLEHVSISVMFFGGGLLGMIVESSRIRELLNSALLSAQPPSQFHDEAWQQPRQYRFSMNPMPGLIILLLGKMMSSHHQASMLSTMIHSQWGTLFMGFALCRALTYITLYIRPPVSYLPSRPPTEVIAAFCLIAGGITFMVSNKDTVAALESYNLDAMFTFTVTMGLAALLMAWTVVVVAIKGWATRHESASRFAKANAGVLA</sequence>